<gene>
    <name evidence="2" type="ORF">CUJ84_Chr000201</name>
</gene>
<evidence type="ECO:0000256" key="1">
    <source>
        <dbReference type="SAM" id="MobiDB-lite"/>
    </source>
</evidence>
<accession>A0A2K9YXB5</accession>
<feature type="region of interest" description="Disordered" evidence="1">
    <location>
        <begin position="280"/>
        <end position="387"/>
    </location>
</feature>
<dbReference type="Gene3D" id="2.180.10.10">
    <property type="entry name" value="RHS repeat-associated core"/>
    <property type="match status" value="1"/>
</dbReference>
<feature type="compositionally biased region" description="Polar residues" evidence="1">
    <location>
        <begin position="364"/>
        <end position="374"/>
    </location>
</feature>
<evidence type="ECO:0000313" key="3">
    <source>
        <dbReference type="Proteomes" id="UP000238523"/>
    </source>
</evidence>
<proteinExistence type="predicted"/>
<dbReference type="Gene3D" id="3.90.930.1">
    <property type="match status" value="1"/>
</dbReference>
<dbReference type="PANTHER" id="PTHR39431:SF1">
    <property type="entry name" value="FRPA_C-RELATED PROTEIN"/>
    <property type="match status" value="1"/>
</dbReference>
<evidence type="ECO:0000313" key="2">
    <source>
        <dbReference type="EMBL" id="AUW40620.1"/>
    </source>
</evidence>
<dbReference type="Proteomes" id="UP000238523">
    <property type="component" value="Chromosome"/>
</dbReference>
<feature type="compositionally biased region" description="Low complexity" evidence="1">
    <location>
        <begin position="298"/>
        <end position="311"/>
    </location>
</feature>
<organism evidence="2 3">
    <name type="scientific">Rhizobium leguminosarum</name>
    <dbReference type="NCBI Taxonomy" id="384"/>
    <lineage>
        <taxon>Bacteria</taxon>
        <taxon>Pseudomonadati</taxon>
        <taxon>Pseudomonadota</taxon>
        <taxon>Alphaproteobacteria</taxon>
        <taxon>Hyphomicrobiales</taxon>
        <taxon>Rhizobiaceae</taxon>
        <taxon>Rhizobium/Agrobacterium group</taxon>
        <taxon>Rhizobium</taxon>
    </lineage>
</organism>
<sequence length="2531" mass="265935">MADQYNSLFPGDQYNSVIENTPKTYGISNDQFRDALNNTATTIQFTVDIAKALSAYSIVATYGAKATNKYFTKKAANARRILGFGQKFEGITSFASKYALDVRALAGVGKALGKVALPLMLAENGLDLATYEGRHYWTRAVGIAADDFAGLSLGIGVTAAATATAVFLAATPVGWALAGTWVLGAATAAVYSYKYGSVVRNGVTNALDDAVYGPPEKPQRPAVDLTFQQLVTPTPSPTKISATDPITPITAPAPLTSVAPLTPASLPDFRNYWNPSSYSEGGNYSTSSGRGGSSDIYGSSSWGGRSSSGEASGDGGSPHGSGGAGNSSGGHGKSGGGYQRTPDYGPQIESRPGFTDPFGHTFHLSGSSEYSDQYSADDPDSIPDDQASGYTHFKPILLDLSGNGLGVDVLSTSSKFLDLDGDGYQHRTAWAAQGTGVLVIDADGDGKIGRSSEFAFTEWDSSATSDLEALKHVFDTNGNGKLDAGDAQWSKFRVDVNGQLVTLDSLGITSIDLTPKGSGQTFEDGSAITGTTTFTRTDGTTGAVGDAQLMGDNAGYIVKTTTITKADSSVEKTILAYNKDGSLAFRNIVTTSADGKSIQTQFDDDGNGTFDRSQTNVLTVDAAGMQTKTVSNFNADGSLKDSTTTVTSADHLTVTTTLDLDGDGITDQQQTFVKSADGSTTTTTQQLSVNGTLLFGTVVNGSANGLVKTTSLDRDGNGVYDDIVTETTTVAADGSRTKTVIDRSSNSKVLSQVDTSTSADGRTITVSVDADGNGPRETKTVTTSTTAASGDVTLVTSTYNTNASSILRSKTTTITTANGLSKTTTSDVNADGVIDFSDTDVTVIDATNRTQTVQHRTKTGITGTLLSQTITTTSLDGKKITISEDANGDTKNDRLTEILVGIDGKTTNTVSTLNADGSLVSKTVTLTSADGLSKTTSVDANGDTVNDLVVTDVITTNSDSSRTETVTSKNANGATIGKTITTTSSNSLNQNVKTDGNGDGVFEDTTTDTIVLDATGARKETVRSTSADGTLKAQIVTDVTADRRNTTIVTDADGDGRTDTRRVETVSVSGNVNIWERQYAADASTISTTITDISGNGLTTTVSADLNHDGVGDRITSDQTVLNADGSKTETISLTSSDATRLNKKTIVTSGNAMSITTSEYVNADEVVDTKTTDVTTFDTYGLQFQTISDYRGTSLVGTTKVTTNLNGLSGSTDYDLDGDGTVNQTLSWKKTPLDPLGSVTTTETVKATDAAATLISQKITTVSADQKTTTVKTKIDSDSVDDFVETITIDNAGTQKDEVKQYKALDVLESQAVVTTSDDGLSKTLSSDLDGNGIFELATTDVTVLNAGGSRTETISKTGIDDVLISRTTANVSASGLTKTTIWADGSGNAVRSMSDVTVLNADGGTTETLSYFKADGTTLESKTVATVAAHGLTTTVTVDVDGDNIVDKKSVATKQTNGSTIQTLSDFGANGALKDSKTITTSADGLTQTIEYDTDGNATVDKKTTRTTVLKANGSTATTTKDIVAGVTKSITLTEVSGDGLTVTTKWDTAGTGGGTTFDKSRTDVTVLNANGSTTRTISNLTGTTLTSRTLVTSSANGLSVTTQIDPTGAGTYSQTATDVTVLNVNGTKTRTVESKKSDGSLISRTTTTISANGLIVTSSQERPGFTNQTVADTITVLADGAVREVVETKDSGGTLIGRTVTLTSADKLTVTVDRDGNGDGIVDQRQETVTANSGIQTSVTTNFKADGTVKDKSTVVVSADGRLTTTTWDLDGNGTIDRQRVTNFTANADGSSTTVISDTDLPVNTLASKTTIQTSADGRVKTTSKDINGDGTPDQLETVTVDSTGASVSVVTNNATARSVSNLTPGGVYWTQAIAAKIETTTSADGRTKVAKYDYDGNGVYETVMQSTIQVDGSIVTAVTETNASGTVTAKGTVSTSADGLITKLSKDAGNNGTIDHTETAVTHADGSITLTKVDLNASGAMTQTTTNIVTALGSLVSSLTTDSAGRKIAETIFAADGSSVTTTYDGASGKQLSVANANKAGLLTTVTFYDPLSAQTWKSVEQQYDAAGKKTLEKQFYDDGSRIEISFDPSNAAAWSQIQQNYNAAGQLTYKLETADNGTKTAYDVANLSWSTIKQSYDTANRLVGVDQANDDGTRYVASYDPANAAAWSRIDYSYNASNQLTAQNTYYDNGDKRFEAWDRASAVNWSYHLVIQNSAGQTTYEETTFDSGQTDKTTYDVGNGQNWRFQTASYSSSGVPMQIFTQMDEAKKWYYEYFDYLNNKSWTRDIIRFDRYGVKTSGDTYFDDGTRIEYEYHSDKGGTLDWWKKYDAQGRVIQRYDANSPILLDLNADSHVDLRPLDSLATSVGFDWDGDGVADETAWVGPQDGFLAIDLGADGTTGADGKIDQARELAFSLWSDSATSDIDGLRRAFDTNHDNVFDRNDDRWSEFRVWRDLNQNGVSDAGELQTMTDAGIRLINLIPNNDGAQSFADGSMITGTSSYQTVDGTNQYLVGDAILASRSSQAANVA</sequence>
<dbReference type="PANTHER" id="PTHR39431">
    <property type="entry name" value="FRPA/C-RELATED PROTEIN"/>
    <property type="match status" value="1"/>
</dbReference>
<feature type="compositionally biased region" description="Gly residues" evidence="1">
    <location>
        <begin position="312"/>
        <end position="338"/>
    </location>
</feature>
<dbReference type="EMBL" id="CP025012">
    <property type="protein sequence ID" value="AUW40620.1"/>
    <property type="molecule type" value="Genomic_DNA"/>
</dbReference>
<name>A0A2K9YXB5_RHILE</name>
<feature type="compositionally biased region" description="Low complexity" evidence="1">
    <location>
        <begin position="240"/>
        <end position="254"/>
    </location>
</feature>
<reference evidence="2 3" key="1">
    <citation type="submission" date="2017-11" db="EMBL/GenBank/DDBJ databases">
        <title>Complete genome of Rhizobium leguminosarum Norway, an ineffective micro-symbiont.</title>
        <authorList>
            <person name="Hoffrichter A."/>
            <person name="Liang J."/>
            <person name="Brachmann A."/>
            <person name="Marin M."/>
        </authorList>
    </citation>
    <scope>NUCLEOTIDE SEQUENCE [LARGE SCALE GENOMIC DNA]</scope>
    <source>
        <strain evidence="2 3">Norway</strain>
    </source>
</reference>
<protein>
    <recommendedName>
        <fullName evidence="4">Adhesin</fullName>
    </recommendedName>
</protein>
<evidence type="ECO:0008006" key="4">
    <source>
        <dbReference type="Google" id="ProtNLM"/>
    </source>
</evidence>
<feature type="region of interest" description="Disordered" evidence="1">
    <location>
        <begin position="234"/>
        <end position="258"/>
    </location>
</feature>